<feature type="chain" id="PRO_5039336205" evidence="1">
    <location>
        <begin position="30"/>
        <end position="511"/>
    </location>
</feature>
<feature type="signal peptide" evidence="1">
    <location>
        <begin position="1"/>
        <end position="29"/>
    </location>
</feature>
<proteinExistence type="predicted"/>
<reference evidence="2 3" key="1">
    <citation type="submission" date="2020-08" db="EMBL/GenBank/DDBJ databases">
        <title>Sequencing the genomes of 1000 actinobacteria strains.</title>
        <authorList>
            <person name="Klenk H.-P."/>
        </authorList>
    </citation>
    <scope>NUCLEOTIDE SEQUENCE [LARGE SCALE GENOMIC DNA]</scope>
    <source>
        <strain evidence="2 3">DSM 45362</strain>
    </source>
</reference>
<dbReference type="RefSeq" id="WP_184837255.1">
    <property type="nucleotide sequence ID" value="NZ_JACHMN010000002.1"/>
</dbReference>
<evidence type="ECO:0000313" key="2">
    <source>
        <dbReference type="EMBL" id="MBB5870113.1"/>
    </source>
</evidence>
<keyword evidence="3" id="KW-1185">Reference proteome</keyword>
<evidence type="ECO:0000256" key="1">
    <source>
        <dbReference type="SAM" id="SignalP"/>
    </source>
</evidence>
<sequence>MGYPFRQAAALITAVAALLPMGVAASAAASPSLKVTTLGRDGAVVATTVTLVHMSSHAQYRVASGTAKVLPSGRYAALVDIWNSRDSTDTVAATIVSVTAPKAITIDARAGVSLKVRLDDNPDAAFTQQLSGQVCVNGTGMGAGGWNRPGSFFVIPNTSSELRFAYMSTWRRWDDSEAYVVNGEAVGLPRYGIMKFRSSLATVTAQVRKGPSGAAYNTLAVQPEQSNGVGCADSLYTGLVNAAPPYTVKAHITPGTWLVRSESGIDFWWDRRTFTTGQQVTDVFNRAAWGPAQIVPAIAGKNVIFSGERMFTDWYQLGAQASVKTVSTLSLNGTTVATRTSTSWGDDNPQQSFPVATAGWYTLTSTATRYNPNVTYPADLLSPKATTSFRFYAKPGMSTIAPVLLTRFRPDGLDMSNRAAPSSTTAIPLFFDRQRWLSDLAYPTATAKTVTAWASSDDGATWQAVPVTNSSGKWSISVTNPASGYVSLRAQVADGAGNIGTTTIHRAYAIG</sequence>
<organism evidence="2 3">
    <name type="scientific">Allocatelliglobosispora scoriae</name>
    <dbReference type="NCBI Taxonomy" id="643052"/>
    <lineage>
        <taxon>Bacteria</taxon>
        <taxon>Bacillati</taxon>
        <taxon>Actinomycetota</taxon>
        <taxon>Actinomycetes</taxon>
        <taxon>Micromonosporales</taxon>
        <taxon>Micromonosporaceae</taxon>
        <taxon>Allocatelliglobosispora</taxon>
    </lineage>
</organism>
<dbReference type="Proteomes" id="UP000587527">
    <property type="component" value="Unassembled WGS sequence"/>
</dbReference>
<protein>
    <submittedName>
        <fullName evidence="2">Uncharacterized protein</fullName>
    </submittedName>
</protein>
<keyword evidence="1" id="KW-0732">Signal</keyword>
<dbReference type="AlphaFoldDB" id="A0A841BT65"/>
<gene>
    <name evidence="2" type="ORF">F4553_003492</name>
</gene>
<accession>A0A841BT65</accession>
<dbReference type="EMBL" id="JACHMN010000002">
    <property type="protein sequence ID" value="MBB5870113.1"/>
    <property type="molecule type" value="Genomic_DNA"/>
</dbReference>
<evidence type="ECO:0000313" key="3">
    <source>
        <dbReference type="Proteomes" id="UP000587527"/>
    </source>
</evidence>
<name>A0A841BT65_9ACTN</name>
<comment type="caution">
    <text evidence="2">The sequence shown here is derived from an EMBL/GenBank/DDBJ whole genome shotgun (WGS) entry which is preliminary data.</text>
</comment>